<feature type="region of interest" description="Disordered" evidence="1">
    <location>
        <begin position="37"/>
        <end position="57"/>
    </location>
</feature>
<dbReference type="EMBL" id="KV876355">
    <property type="protein sequence ID" value="RZR74718.1"/>
    <property type="molecule type" value="Genomic_DNA"/>
</dbReference>
<proteinExistence type="predicted"/>
<reference evidence="3" key="1">
    <citation type="journal article" date="2018" name="Data Brief">
        <title>Genome sequence data from 17 accessions of Ensete ventricosum, a staple food crop for millions in Ethiopia.</title>
        <authorList>
            <person name="Yemataw Z."/>
            <person name="Muzemil S."/>
            <person name="Ambachew D."/>
            <person name="Tripathi L."/>
            <person name="Tesfaye K."/>
            <person name="Chala A."/>
            <person name="Farbos A."/>
            <person name="O'Neill P."/>
            <person name="Moore K."/>
            <person name="Grant M."/>
            <person name="Studholme D.J."/>
        </authorList>
    </citation>
    <scope>NUCLEOTIDE SEQUENCE [LARGE SCALE GENOMIC DNA]</scope>
    <source>
        <tissue evidence="3">Leaf</tissue>
    </source>
</reference>
<protein>
    <submittedName>
        <fullName evidence="3">Uncharacterized protein</fullName>
    </submittedName>
</protein>
<evidence type="ECO:0000256" key="2">
    <source>
        <dbReference type="SAM" id="SignalP"/>
    </source>
</evidence>
<feature type="chain" id="PRO_5019068884" evidence="2">
    <location>
        <begin position="35"/>
        <end position="90"/>
    </location>
</feature>
<organism evidence="3">
    <name type="scientific">Ensete ventricosum</name>
    <name type="common">Abyssinian banana</name>
    <name type="synonym">Musa ensete</name>
    <dbReference type="NCBI Taxonomy" id="4639"/>
    <lineage>
        <taxon>Eukaryota</taxon>
        <taxon>Viridiplantae</taxon>
        <taxon>Streptophyta</taxon>
        <taxon>Embryophyta</taxon>
        <taxon>Tracheophyta</taxon>
        <taxon>Spermatophyta</taxon>
        <taxon>Magnoliopsida</taxon>
        <taxon>Liliopsida</taxon>
        <taxon>Zingiberales</taxon>
        <taxon>Musaceae</taxon>
        <taxon>Ensete</taxon>
    </lineage>
</organism>
<gene>
    <name evidence="3" type="ORF">BHM03_00041583</name>
</gene>
<dbReference type="AlphaFoldDB" id="A0A445MKI9"/>
<keyword evidence="2" id="KW-0732">Signal</keyword>
<sequence>MACRQSSPVITMVPMKKGLLLLFIIVAGLHQGSSNTYPADADGRTHLPAGGTTATPAVNLESHGKERLLDCGFSGSIPNEIGSLSRLEIL</sequence>
<name>A0A445MKI9_ENSVE</name>
<evidence type="ECO:0000313" key="3">
    <source>
        <dbReference type="EMBL" id="RZR74718.1"/>
    </source>
</evidence>
<dbReference type="Proteomes" id="UP000290560">
    <property type="component" value="Unassembled WGS sequence"/>
</dbReference>
<feature type="signal peptide" evidence="2">
    <location>
        <begin position="1"/>
        <end position="34"/>
    </location>
</feature>
<evidence type="ECO:0000256" key="1">
    <source>
        <dbReference type="SAM" id="MobiDB-lite"/>
    </source>
</evidence>
<accession>A0A445MKI9</accession>